<reference evidence="3" key="1">
    <citation type="journal article" date="2023" name="Science">
        <title>Genome structures resolve the early diversification of teleost fishes.</title>
        <authorList>
            <person name="Parey E."/>
            <person name="Louis A."/>
            <person name="Montfort J."/>
            <person name="Bouchez O."/>
            <person name="Roques C."/>
            <person name="Iampietro C."/>
            <person name="Lluch J."/>
            <person name="Castinel A."/>
            <person name="Donnadieu C."/>
            <person name="Desvignes T."/>
            <person name="Floi Bucao C."/>
            <person name="Jouanno E."/>
            <person name="Wen M."/>
            <person name="Mejri S."/>
            <person name="Dirks R."/>
            <person name="Jansen H."/>
            <person name="Henkel C."/>
            <person name="Chen W.J."/>
            <person name="Zahm M."/>
            <person name="Cabau C."/>
            <person name="Klopp C."/>
            <person name="Thompson A.W."/>
            <person name="Robinson-Rechavi M."/>
            <person name="Braasch I."/>
            <person name="Lecointre G."/>
            <person name="Bobe J."/>
            <person name="Postlethwait J.H."/>
            <person name="Berthelot C."/>
            <person name="Roest Crollius H."/>
            <person name="Guiguen Y."/>
        </authorList>
    </citation>
    <scope>NUCLEOTIDE SEQUENCE</scope>
    <source>
        <strain evidence="3">WJC10195</strain>
    </source>
</reference>
<organism evidence="3 4">
    <name type="scientific">Synaphobranchus kaupii</name>
    <name type="common">Kaup's arrowtooth eel</name>
    <dbReference type="NCBI Taxonomy" id="118154"/>
    <lineage>
        <taxon>Eukaryota</taxon>
        <taxon>Metazoa</taxon>
        <taxon>Chordata</taxon>
        <taxon>Craniata</taxon>
        <taxon>Vertebrata</taxon>
        <taxon>Euteleostomi</taxon>
        <taxon>Actinopterygii</taxon>
        <taxon>Neopterygii</taxon>
        <taxon>Teleostei</taxon>
        <taxon>Anguilliformes</taxon>
        <taxon>Synaphobranchidae</taxon>
        <taxon>Synaphobranchus</taxon>
    </lineage>
</organism>
<name>A0A9Q1G098_SYNKA</name>
<dbReference type="Proteomes" id="UP001152622">
    <property type="component" value="Chromosome 3"/>
</dbReference>
<comment type="caution">
    <text evidence="3">The sequence shown here is derived from an EMBL/GenBank/DDBJ whole genome shotgun (WGS) entry which is preliminary data.</text>
</comment>
<feature type="region of interest" description="Disordered" evidence="1">
    <location>
        <begin position="310"/>
        <end position="420"/>
    </location>
</feature>
<dbReference type="GO" id="GO:0050853">
    <property type="term" value="P:B cell receptor signaling pathway"/>
    <property type="evidence" value="ECO:0007669"/>
    <property type="project" value="InterPro"/>
</dbReference>
<keyword evidence="2" id="KW-0472">Membrane</keyword>
<evidence type="ECO:0000313" key="3">
    <source>
        <dbReference type="EMBL" id="KAJ8370573.1"/>
    </source>
</evidence>
<gene>
    <name evidence="3" type="ORF">SKAU_G00106010</name>
</gene>
<dbReference type="EMBL" id="JAINUF010000003">
    <property type="protein sequence ID" value="KAJ8370573.1"/>
    <property type="molecule type" value="Genomic_DNA"/>
</dbReference>
<dbReference type="GO" id="GO:0045121">
    <property type="term" value="C:membrane raft"/>
    <property type="evidence" value="ECO:0007669"/>
    <property type="project" value="InterPro"/>
</dbReference>
<feature type="compositionally biased region" description="Basic and acidic residues" evidence="1">
    <location>
        <begin position="131"/>
        <end position="142"/>
    </location>
</feature>
<proteinExistence type="predicted"/>
<dbReference type="InterPro" id="IPR026072">
    <property type="entry name" value="Lime1"/>
</dbReference>
<keyword evidence="2" id="KW-0812">Transmembrane</keyword>
<feature type="compositionally biased region" description="Basic and acidic residues" evidence="1">
    <location>
        <begin position="364"/>
        <end position="374"/>
    </location>
</feature>
<dbReference type="GO" id="GO:0050852">
    <property type="term" value="P:T cell receptor signaling pathway"/>
    <property type="evidence" value="ECO:0007669"/>
    <property type="project" value="InterPro"/>
</dbReference>
<dbReference type="GO" id="GO:0005886">
    <property type="term" value="C:plasma membrane"/>
    <property type="evidence" value="ECO:0007669"/>
    <property type="project" value="InterPro"/>
</dbReference>
<dbReference type="GO" id="GO:0050868">
    <property type="term" value="P:negative regulation of T cell activation"/>
    <property type="evidence" value="ECO:0007669"/>
    <property type="project" value="InterPro"/>
</dbReference>
<dbReference type="OrthoDB" id="9939965at2759"/>
<evidence type="ECO:0000256" key="2">
    <source>
        <dbReference type="SAM" id="Phobius"/>
    </source>
</evidence>
<sequence length="456" mass="49704">MASSLNETNLPSLTKVLLLGAIAAASAFVVTILIVLLCVGCQRKGRTKNAQTDTANHRMGDMNTRQNALRTMSKSDTRLHEMSRRACNGKGTSKNRPASMDVLLLPRQRSTSDLHCSHGRQLPQIPPTPGEGRDHTYSEVGHRTPQPHCPDDSLSPAHGNGNGLGKGSGGQGSDGVPVTIMMAAPQDPITAEYACIRKVKKVDRAQRKESEGELGEQEQQCCSNVDLLPATPPLPPCAHEVPRKTKEGFHMHPFPKEAVFMGNGEQYIWKPPGDDDIAMLQHKLPSMPHGESGQSHSTAVEISDMYSKICKPTKKKRPPTSPPASQDTDGGDEEGVVGRDEAQPQLWAGMEGRPPQEDPCYEAIEDKAFPRGAEESDPAYESIDANWKCDRPTTATLKPKKKKQQQQQQQQHLPIKALPSENLYESISDVKNGASSSSTTTIFTFNDGMEMYVTGL</sequence>
<feature type="transmembrane region" description="Helical" evidence="2">
    <location>
        <begin position="16"/>
        <end position="39"/>
    </location>
</feature>
<dbReference type="PANTHER" id="PTHR16322:SF1">
    <property type="entry name" value="LCK-INTERACTING TRANSMEMBRANE ADAPTER 1 ISOFORM X1"/>
    <property type="match status" value="1"/>
</dbReference>
<evidence type="ECO:0008006" key="5">
    <source>
        <dbReference type="Google" id="ProtNLM"/>
    </source>
</evidence>
<feature type="compositionally biased region" description="Gly residues" evidence="1">
    <location>
        <begin position="160"/>
        <end position="173"/>
    </location>
</feature>
<evidence type="ECO:0000313" key="4">
    <source>
        <dbReference type="Proteomes" id="UP001152622"/>
    </source>
</evidence>
<dbReference type="GO" id="GO:0035556">
    <property type="term" value="P:intracellular signal transduction"/>
    <property type="evidence" value="ECO:0007669"/>
    <property type="project" value="InterPro"/>
</dbReference>
<dbReference type="PANTHER" id="PTHR16322">
    <property type="entry name" value="PHOSPHOPROTEIN ASSOCIATED WITH GLYCOSPHINGOLIPID-ENRICHED MICRODOMAINS 1"/>
    <property type="match status" value="1"/>
</dbReference>
<protein>
    <recommendedName>
        <fullName evidence="5">Lck-interacting transmembrane adapter 1</fullName>
    </recommendedName>
</protein>
<dbReference type="Pfam" id="PF15332">
    <property type="entry name" value="LIME1"/>
    <property type="match status" value="1"/>
</dbReference>
<evidence type="ECO:0000256" key="1">
    <source>
        <dbReference type="SAM" id="MobiDB-lite"/>
    </source>
</evidence>
<dbReference type="InterPro" id="IPR032748">
    <property type="entry name" value="PAG"/>
</dbReference>
<keyword evidence="4" id="KW-1185">Reference proteome</keyword>
<keyword evidence="2" id="KW-1133">Transmembrane helix</keyword>
<feature type="region of interest" description="Disordered" evidence="1">
    <location>
        <begin position="111"/>
        <end position="175"/>
    </location>
</feature>
<dbReference type="AlphaFoldDB" id="A0A9Q1G098"/>
<accession>A0A9Q1G098</accession>